<feature type="compositionally biased region" description="Basic residues" evidence="12">
    <location>
        <begin position="123"/>
        <end position="133"/>
    </location>
</feature>
<keyword evidence="3 11" id="KW-0813">Transport</keyword>
<gene>
    <name evidence="13" type="ORF">M513_03638</name>
    <name evidence="14" type="ORF">M514_03638</name>
</gene>
<evidence type="ECO:0000256" key="1">
    <source>
        <dbReference type="ARBA" id="ARBA00004374"/>
    </source>
</evidence>
<dbReference type="Proteomes" id="UP000030764">
    <property type="component" value="Unassembled WGS sequence"/>
</dbReference>
<sequence>MELKKHSNVPRLTPLYLLSLEDWITHKHLLTHLEDYLEMKTEWSSVSSENCFQAKSVMTAVGFKSQQLQHKHTYSDPDKFSGVILYYGICSTPPSVCFKSPLFSIGVCAFDLPMSAYKKRRAGNGHRLPRRSHLSGLRSTDESLPVSEGVQAWLSQTSTECGSPVDFSTEELILGAGPRWNGDTESHRQPSVLESTGQPFTDWSRPFSELAHGSPSTADNFELLIGTGVGIGCLLVENFLSLPFVVLRRQCQVNAAAIRCHRTPFTLAPVIYNLHLNQGIHCLWKGVSSSIVTRGLDILFDTVLADLLGLPRTLSSTSTLSKLISHFFLKGLSYALATPFTVTSFIDTVQTNAVRGKPGIFDCLSEGLSRLSADLLGPSDSRRFNVCYLALPSVLHRLSHYLMFNATRSYMHSVVTRWVLNKPLKERSEFDEFFPEVFTAFTSNLLAEAILYPMGTVVYRLYLQGSRVIIDNMDNGTSVVPVNTCYEGVIDSIRTIYDQEGVRGFYKGFGALVLQYMIHLALVHGLRKIFLHLERNKSSS</sequence>
<feature type="repeat" description="Solcar" evidence="10">
    <location>
        <begin position="431"/>
        <end position="533"/>
    </location>
</feature>
<protein>
    <recommendedName>
        <fullName evidence="16">Solute carrier family 25 member 46</fullName>
    </recommendedName>
</protein>
<comment type="subcellular location">
    <subcellularLocation>
        <location evidence="1">Mitochondrion outer membrane</location>
        <topology evidence="1">Multi-pass membrane protein</topology>
    </subcellularLocation>
</comment>
<keyword evidence="4 10" id="KW-0812">Transmembrane</keyword>
<evidence type="ECO:0008006" key="16">
    <source>
        <dbReference type="Google" id="ProtNLM"/>
    </source>
</evidence>
<dbReference type="SUPFAM" id="SSF103506">
    <property type="entry name" value="Mitochondrial carrier"/>
    <property type="match status" value="1"/>
</dbReference>
<dbReference type="InterPro" id="IPR018108">
    <property type="entry name" value="MCP_transmembrane"/>
</dbReference>
<comment type="similarity">
    <text evidence="2 11">Belongs to the mitochondrial carrier (TC 2.A.29) family.</text>
</comment>
<keyword evidence="7" id="KW-1133">Transmembrane helix</keyword>
<evidence type="ECO:0000256" key="2">
    <source>
        <dbReference type="ARBA" id="ARBA00006375"/>
    </source>
</evidence>
<evidence type="ECO:0000256" key="10">
    <source>
        <dbReference type="PROSITE-ProRule" id="PRU00282"/>
    </source>
</evidence>
<evidence type="ECO:0000313" key="13">
    <source>
        <dbReference type="EMBL" id="KFD55586.1"/>
    </source>
</evidence>
<feature type="region of interest" description="Disordered" evidence="12">
    <location>
        <begin position="123"/>
        <end position="143"/>
    </location>
</feature>
<dbReference type="Proteomes" id="UP000030758">
    <property type="component" value="Unassembled WGS sequence"/>
</dbReference>
<keyword evidence="8" id="KW-0496">Mitochondrion</keyword>
<dbReference type="Pfam" id="PF00153">
    <property type="entry name" value="Mito_carr"/>
    <property type="match status" value="1"/>
</dbReference>
<dbReference type="EMBL" id="KL367586">
    <property type="protein sequence ID" value="KFD62847.1"/>
    <property type="molecule type" value="Genomic_DNA"/>
</dbReference>
<evidence type="ECO:0000256" key="3">
    <source>
        <dbReference type="ARBA" id="ARBA00022448"/>
    </source>
</evidence>
<dbReference type="PROSITE" id="PS50920">
    <property type="entry name" value="SOLCAR"/>
    <property type="match status" value="1"/>
</dbReference>
<evidence type="ECO:0000313" key="14">
    <source>
        <dbReference type="EMBL" id="KFD62847.1"/>
    </source>
</evidence>
<evidence type="ECO:0000256" key="11">
    <source>
        <dbReference type="RuleBase" id="RU000488"/>
    </source>
</evidence>
<evidence type="ECO:0000313" key="15">
    <source>
        <dbReference type="Proteomes" id="UP000030764"/>
    </source>
</evidence>
<dbReference type="Gene3D" id="1.50.40.10">
    <property type="entry name" value="Mitochondrial carrier domain"/>
    <property type="match status" value="1"/>
</dbReference>
<dbReference type="InterPro" id="IPR023395">
    <property type="entry name" value="MCP_dom_sf"/>
</dbReference>
<evidence type="ECO:0000256" key="5">
    <source>
        <dbReference type="ARBA" id="ARBA00022737"/>
    </source>
</evidence>
<dbReference type="EMBL" id="KL363199">
    <property type="protein sequence ID" value="KFD55586.1"/>
    <property type="molecule type" value="Genomic_DNA"/>
</dbReference>
<keyword evidence="9 10" id="KW-0472">Membrane</keyword>
<dbReference type="InterPro" id="IPR039158">
    <property type="entry name" value="SLC25A46"/>
</dbReference>
<accession>A0A085MEE0</accession>
<dbReference type="PANTHER" id="PTHR21252">
    <property type="entry name" value="TB1 PROTEIN-RELATED"/>
    <property type="match status" value="1"/>
</dbReference>
<dbReference type="GO" id="GO:0005741">
    <property type="term" value="C:mitochondrial outer membrane"/>
    <property type="evidence" value="ECO:0007669"/>
    <property type="project" value="UniProtKB-SubCell"/>
</dbReference>
<evidence type="ECO:0000256" key="9">
    <source>
        <dbReference type="ARBA" id="ARBA00023136"/>
    </source>
</evidence>
<evidence type="ECO:0000256" key="6">
    <source>
        <dbReference type="ARBA" id="ARBA00022787"/>
    </source>
</evidence>
<dbReference type="GO" id="GO:0090149">
    <property type="term" value="P:mitochondrial membrane fission"/>
    <property type="evidence" value="ECO:0007669"/>
    <property type="project" value="InterPro"/>
</dbReference>
<evidence type="ECO:0000256" key="7">
    <source>
        <dbReference type="ARBA" id="ARBA00022989"/>
    </source>
</evidence>
<keyword evidence="5" id="KW-0677">Repeat</keyword>
<organism evidence="13 15">
    <name type="scientific">Trichuris suis</name>
    <name type="common">pig whipworm</name>
    <dbReference type="NCBI Taxonomy" id="68888"/>
    <lineage>
        <taxon>Eukaryota</taxon>
        <taxon>Metazoa</taxon>
        <taxon>Ecdysozoa</taxon>
        <taxon>Nematoda</taxon>
        <taxon>Enoplea</taxon>
        <taxon>Dorylaimia</taxon>
        <taxon>Trichinellida</taxon>
        <taxon>Trichuridae</taxon>
        <taxon>Trichuris</taxon>
    </lineage>
</organism>
<reference evidence="13 15" key="1">
    <citation type="journal article" date="2014" name="Nat. Genet.">
        <title>Genome and transcriptome of the porcine whipworm Trichuris suis.</title>
        <authorList>
            <person name="Jex A.R."/>
            <person name="Nejsum P."/>
            <person name="Schwarz E.M."/>
            <person name="Hu L."/>
            <person name="Young N.D."/>
            <person name="Hall R.S."/>
            <person name="Korhonen P.K."/>
            <person name="Liao S."/>
            <person name="Thamsborg S."/>
            <person name="Xia J."/>
            <person name="Xu P."/>
            <person name="Wang S."/>
            <person name="Scheerlinck J.P."/>
            <person name="Hofmann A."/>
            <person name="Sternberg P.W."/>
            <person name="Wang J."/>
            <person name="Gasser R.B."/>
        </authorList>
    </citation>
    <scope>NUCLEOTIDE SEQUENCE [LARGE SCALE GENOMIC DNA]</scope>
    <source>
        <strain evidence="14">DCEP-RM93F</strain>
        <strain evidence="13">DCEP-RM93M</strain>
    </source>
</reference>
<keyword evidence="6" id="KW-1000">Mitochondrion outer membrane</keyword>
<evidence type="ECO:0000256" key="8">
    <source>
        <dbReference type="ARBA" id="ARBA00023128"/>
    </source>
</evidence>
<keyword evidence="15" id="KW-1185">Reference proteome</keyword>
<proteinExistence type="inferred from homology"/>
<evidence type="ECO:0000256" key="4">
    <source>
        <dbReference type="ARBA" id="ARBA00022692"/>
    </source>
</evidence>
<name>A0A085MEE0_9BILA</name>
<evidence type="ECO:0000256" key="12">
    <source>
        <dbReference type="SAM" id="MobiDB-lite"/>
    </source>
</evidence>
<dbReference type="PANTHER" id="PTHR21252:SF2">
    <property type="entry name" value="MITOCHONDRIAL OUTER MEMBRANE PROTEIN SLC25A46"/>
    <property type="match status" value="1"/>
</dbReference>
<dbReference type="AlphaFoldDB" id="A0A085MEE0"/>